<dbReference type="EMBL" id="JARQZJ010000062">
    <property type="protein sequence ID" value="KAK9879795.1"/>
    <property type="molecule type" value="Genomic_DNA"/>
</dbReference>
<dbReference type="InterPro" id="IPR045866">
    <property type="entry name" value="FAM210A/B-like"/>
</dbReference>
<keyword evidence="1" id="KW-0472">Membrane</keyword>
<organism evidence="3 4">
    <name type="scientific">Henosepilachna vigintioctopunctata</name>
    <dbReference type="NCBI Taxonomy" id="420089"/>
    <lineage>
        <taxon>Eukaryota</taxon>
        <taxon>Metazoa</taxon>
        <taxon>Ecdysozoa</taxon>
        <taxon>Arthropoda</taxon>
        <taxon>Hexapoda</taxon>
        <taxon>Insecta</taxon>
        <taxon>Pterygota</taxon>
        <taxon>Neoptera</taxon>
        <taxon>Endopterygota</taxon>
        <taxon>Coleoptera</taxon>
        <taxon>Polyphaga</taxon>
        <taxon>Cucujiformia</taxon>
        <taxon>Coccinelloidea</taxon>
        <taxon>Coccinellidae</taxon>
        <taxon>Epilachninae</taxon>
        <taxon>Epilachnini</taxon>
        <taxon>Henosepilachna</taxon>
    </lineage>
</organism>
<comment type="caution">
    <text evidence="3">The sequence shown here is derived from an EMBL/GenBank/DDBJ whole genome shotgun (WGS) entry which is preliminary data.</text>
</comment>
<evidence type="ECO:0000313" key="4">
    <source>
        <dbReference type="Proteomes" id="UP001431783"/>
    </source>
</evidence>
<keyword evidence="1" id="KW-0812">Transmembrane</keyword>
<gene>
    <name evidence="3" type="ORF">WA026_006855</name>
</gene>
<reference evidence="3 4" key="1">
    <citation type="submission" date="2023-03" db="EMBL/GenBank/DDBJ databases">
        <title>Genome insight into feeding habits of ladybird beetles.</title>
        <authorList>
            <person name="Li H.-S."/>
            <person name="Huang Y.-H."/>
            <person name="Pang H."/>
        </authorList>
    </citation>
    <scope>NUCLEOTIDE SEQUENCE [LARGE SCALE GENOMIC DNA]</scope>
    <source>
        <strain evidence="3">SYSU_2023b</strain>
        <tissue evidence="3">Whole body</tissue>
    </source>
</reference>
<dbReference type="Pfam" id="PF06916">
    <property type="entry name" value="FAM210A-B_dom"/>
    <property type="match status" value="1"/>
</dbReference>
<proteinExistence type="predicted"/>
<protein>
    <recommendedName>
        <fullName evidence="2">DUF1279 domain-containing protein</fullName>
    </recommendedName>
</protein>
<evidence type="ECO:0000313" key="3">
    <source>
        <dbReference type="EMBL" id="KAK9879795.1"/>
    </source>
</evidence>
<name>A0AAW1UFI0_9CUCU</name>
<evidence type="ECO:0000256" key="1">
    <source>
        <dbReference type="SAM" id="Phobius"/>
    </source>
</evidence>
<sequence>MTCRVCFPRSYIGQLIRFGTGSKLTSESHFGVSLARKNFCSWNVVHPYNVLSLRNKKMKCMPILPPKMNPTDKFISTSKIHMEKSEVKLSRKDQLKKAVKDYGSTVVVFHITISLASLGFFYVLVSSGIDMEEIMNYFGVHLKFAQNAGTFVTAYAIHKLFAPVRIC</sequence>
<evidence type="ECO:0000259" key="2">
    <source>
        <dbReference type="Pfam" id="PF06916"/>
    </source>
</evidence>
<feature type="transmembrane region" description="Helical" evidence="1">
    <location>
        <begin position="102"/>
        <end position="125"/>
    </location>
</feature>
<accession>A0AAW1UFI0</accession>
<feature type="domain" description="DUF1279" evidence="2">
    <location>
        <begin position="94"/>
        <end position="167"/>
    </location>
</feature>
<dbReference type="InterPro" id="IPR009688">
    <property type="entry name" value="FAM210A/B-like_dom"/>
</dbReference>
<keyword evidence="4" id="KW-1185">Reference proteome</keyword>
<dbReference type="AlphaFoldDB" id="A0AAW1UFI0"/>
<dbReference type="PANTHER" id="PTHR21377">
    <property type="entry name" value="PROTEIN FAM210B, MITOCHONDRIAL"/>
    <property type="match status" value="1"/>
</dbReference>
<dbReference type="Proteomes" id="UP001431783">
    <property type="component" value="Unassembled WGS sequence"/>
</dbReference>
<keyword evidence="1" id="KW-1133">Transmembrane helix</keyword>
<dbReference type="GO" id="GO:0005739">
    <property type="term" value="C:mitochondrion"/>
    <property type="evidence" value="ECO:0007669"/>
    <property type="project" value="TreeGrafter"/>
</dbReference>
<dbReference type="PANTHER" id="PTHR21377:SF0">
    <property type="entry name" value="PROTEIN FAM210B, MITOCHONDRIAL"/>
    <property type="match status" value="1"/>
</dbReference>